<protein>
    <recommendedName>
        <fullName evidence="3">CCHC-type domain-containing protein</fullName>
    </recommendedName>
</protein>
<feature type="compositionally biased region" description="Low complexity" evidence="2">
    <location>
        <begin position="114"/>
        <end position="127"/>
    </location>
</feature>
<gene>
    <name evidence="4" type="ORF">c1_g1_i1</name>
</gene>
<evidence type="ECO:0000259" key="3">
    <source>
        <dbReference type="PROSITE" id="PS50158"/>
    </source>
</evidence>
<dbReference type="SMART" id="SM00343">
    <property type="entry name" value="ZnF_C2HC"/>
    <property type="match status" value="1"/>
</dbReference>
<dbReference type="InterPro" id="IPR001878">
    <property type="entry name" value="Znf_CCHC"/>
</dbReference>
<dbReference type="GO" id="GO:0008270">
    <property type="term" value="F:zinc ion binding"/>
    <property type="evidence" value="ECO:0007669"/>
    <property type="project" value="UniProtKB-KW"/>
</dbReference>
<dbReference type="Pfam" id="PF00098">
    <property type="entry name" value="zf-CCHC"/>
    <property type="match status" value="1"/>
</dbReference>
<dbReference type="PROSITE" id="PS50158">
    <property type="entry name" value="ZF_CCHC"/>
    <property type="match status" value="1"/>
</dbReference>
<feature type="non-terminal residue" evidence="4">
    <location>
        <position position="1"/>
    </location>
</feature>
<dbReference type="AlphaFoldDB" id="A0A0K8VJ74"/>
<dbReference type="SUPFAM" id="SSF57756">
    <property type="entry name" value="Retrovirus zinc finger-like domains"/>
    <property type="match status" value="1"/>
</dbReference>
<feature type="region of interest" description="Disordered" evidence="2">
    <location>
        <begin position="110"/>
        <end position="133"/>
    </location>
</feature>
<organism evidence="4">
    <name type="scientific">Bactrocera latifrons</name>
    <name type="common">Malaysian fruit fly</name>
    <name type="synonym">Chaetodacus latifrons</name>
    <dbReference type="NCBI Taxonomy" id="174628"/>
    <lineage>
        <taxon>Eukaryota</taxon>
        <taxon>Metazoa</taxon>
        <taxon>Ecdysozoa</taxon>
        <taxon>Arthropoda</taxon>
        <taxon>Hexapoda</taxon>
        <taxon>Insecta</taxon>
        <taxon>Pterygota</taxon>
        <taxon>Neoptera</taxon>
        <taxon>Endopterygota</taxon>
        <taxon>Diptera</taxon>
        <taxon>Brachycera</taxon>
        <taxon>Muscomorpha</taxon>
        <taxon>Tephritoidea</taxon>
        <taxon>Tephritidae</taxon>
        <taxon>Bactrocera</taxon>
        <taxon>Bactrocera</taxon>
    </lineage>
</organism>
<name>A0A0K8VJ74_BACLA</name>
<sequence>EFCVIMLLASLPKSFENLVVALESRDELPKLSAVKIKLIEEGERRKCTSSEHTEGNVQAFMVRESTCDKKNGKAVHTSMQNTASNSQKSKRKNFKCYSCGKKGHFAAQCREKQQQNNNQKSDNNSSNGLFATVGLKQLHAG</sequence>
<feature type="domain" description="CCHC-type" evidence="3">
    <location>
        <begin position="95"/>
        <end position="111"/>
    </location>
</feature>
<dbReference type="Pfam" id="PF14223">
    <property type="entry name" value="Retrotran_gag_2"/>
    <property type="match status" value="1"/>
</dbReference>
<dbReference type="InterPro" id="IPR036875">
    <property type="entry name" value="Znf_CCHC_sf"/>
</dbReference>
<keyword evidence="1" id="KW-0863">Zinc-finger</keyword>
<dbReference type="Gene3D" id="4.10.60.10">
    <property type="entry name" value="Zinc finger, CCHC-type"/>
    <property type="match status" value="1"/>
</dbReference>
<evidence type="ECO:0000313" key="4">
    <source>
        <dbReference type="EMBL" id="JAI38939.1"/>
    </source>
</evidence>
<dbReference type="GO" id="GO:0003676">
    <property type="term" value="F:nucleic acid binding"/>
    <property type="evidence" value="ECO:0007669"/>
    <property type="project" value="InterPro"/>
</dbReference>
<proteinExistence type="predicted"/>
<feature type="non-terminal residue" evidence="4">
    <location>
        <position position="141"/>
    </location>
</feature>
<accession>A0A0K8VJ74</accession>
<reference evidence="4" key="1">
    <citation type="submission" date="2015-06" db="EMBL/GenBank/DDBJ databases">
        <authorList>
            <person name="Hoefler B.C."/>
            <person name="Straight P.D."/>
        </authorList>
    </citation>
    <scope>NUCLEOTIDE SEQUENCE</scope>
</reference>
<keyword evidence="1" id="KW-0862">Zinc</keyword>
<keyword evidence="1" id="KW-0479">Metal-binding</keyword>
<dbReference type="EMBL" id="GDHF01013375">
    <property type="protein sequence ID" value="JAI38939.1"/>
    <property type="molecule type" value="Transcribed_RNA"/>
</dbReference>
<evidence type="ECO:0000256" key="2">
    <source>
        <dbReference type="SAM" id="MobiDB-lite"/>
    </source>
</evidence>
<evidence type="ECO:0000256" key="1">
    <source>
        <dbReference type="PROSITE-ProRule" id="PRU00047"/>
    </source>
</evidence>